<dbReference type="GO" id="GO:0016747">
    <property type="term" value="F:acyltransferase activity, transferring groups other than amino-acyl groups"/>
    <property type="evidence" value="ECO:0007669"/>
    <property type="project" value="InterPro"/>
</dbReference>
<accession>A0AAE9IEJ3</accession>
<dbReference type="InterPro" id="IPR016181">
    <property type="entry name" value="Acyl_CoA_acyltransferase"/>
</dbReference>
<gene>
    <name evidence="2" type="ORF">MF626_000400</name>
</gene>
<dbReference type="SUPFAM" id="SSF55729">
    <property type="entry name" value="Acyl-CoA N-acyltransferases (Nat)"/>
    <property type="match status" value="1"/>
</dbReference>
<dbReference type="Gene3D" id="3.40.630.30">
    <property type="match status" value="1"/>
</dbReference>
<dbReference type="AlphaFoldDB" id="A0AAE9IEJ3"/>
<dbReference type="PROSITE" id="PS51186">
    <property type="entry name" value="GNAT"/>
    <property type="match status" value="1"/>
</dbReference>
<dbReference type="CDD" id="cd04301">
    <property type="entry name" value="NAT_SF"/>
    <property type="match status" value="1"/>
</dbReference>
<sequence length="152" mass="17806">MLTLEKARKNDAQKLAEIQKASFEDDSKHFKNNETVGPTGYDSISWQEEMMQNCEYFKVLFNGEIIGGAMIFVECNQVHNLGRIFIDPNFKNQGIGTKVMEKIESKFPDSTEWWLDTPSWSVKNHHFYSKCGFTKVREEGDLYIFKRLYKLM</sequence>
<name>A0AAE9IEJ3_PAEPO</name>
<dbReference type="InterPro" id="IPR000182">
    <property type="entry name" value="GNAT_dom"/>
</dbReference>
<evidence type="ECO:0000259" key="1">
    <source>
        <dbReference type="PROSITE" id="PS51186"/>
    </source>
</evidence>
<feature type="domain" description="N-acetyltransferase" evidence="1">
    <location>
        <begin position="2"/>
        <end position="149"/>
    </location>
</feature>
<reference evidence="2" key="1">
    <citation type="submission" date="2022-11" db="EMBL/GenBank/DDBJ databases">
        <authorList>
            <person name="Vasilchenko N.G."/>
            <person name="Prazdnova E.V."/>
            <person name="Gorovtsov A.V."/>
            <person name="Chistyakov V.A."/>
            <person name="Pak M.L."/>
        </authorList>
    </citation>
    <scope>NUCLEOTIDE SEQUENCE</scope>
    <source>
        <strain evidence="2">R 4.5</strain>
    </source>
</reference>
<protein>
    <submittedName>
        <fullName evidence="2">GNAT family N-acetyltransferase</fullName>
    </submittedName>
</protein>
<evidence type="ECO:0000313" key="2">
    <source>
        <dbReference type="EMBL" id="URJ51010.2"/>
    </source>
</evidence>
<dbReference type="EMBL" id="CP097770">
    <property type="protein sequence ID" value="URJ51010.2"/>
    <property type="molecule type" value="Genomic_DNA"/>
</dbReference>
<organism evidence="2 3">
    <name type="scientific">Paenibacillus polymyxa</name>
    <name type="common">Bacillus polymyxa</name>
    <dbReference type="NCBI Taxonomy" id="1406"/>
    <lineage>
        <taxon>Bacteria</taxon>
        <taxon>Bacillati</taxon>
        <taxon>Bacillota</taxon>
        <taxon>Bacilli</taxon>
        <taxon>Bacillales</taxon>
        <taxon>Paenibacillaceae</taxon>
        <taxon>Paenibacillus</taxon>
    </lineage>
</organism>
<proteinExistence type="predicted"/>
<dbReference type="Proteomes" id="UP001055784">
    <property type="component" value="Chromosome"/>
</dbReference>
<dbReference type="Pfam" id="PF00583">
    <property type="entry name" value="Acetyltransf_1"/>
    <property type="match status" value="1"/>
</dbReference>
<evidence type="ECO:0000313" key="3">
    <source>
        <dbReference type="Proteomes" id="UP001055784"/>
    </source>
</evidence>